<sequence>MFGKNQKLFQDNMFGTEYCCFPGQSDFKEDISIPMEADLNNATPSHTAYPKPSVNFHKDELQFRPRK</sequence>
<protein>
    <submittedName>
        <fullName evidence="1">Uncharacterized protein</fullName>
    </submittedName>
</protein>
<name>A0ABN8HRR2_9NEOP</name>
<proteinExistence type="predicted"/>
<accession>A0ABN8HRR2</accession>
<dbReference type="EMBL" id="OW152813">
    <property type="protein sequence ID" value="CAH2036081.1"/>
    <property type="molecule type" value="Genomic_DNA"/>
</dbReference>
<dbReference type="Proteomes" id="UP000837857">
    <property type="component" value="Chromosome 1"/>
</dbReference>
<evidence type="ECO:0000313" key="1">
    <source>
        <dbReference type="EMBL" id="CAH2036081.1"/>
    </source>
</evidence>
<evidence type="ECO:0000313" key="2">
    <source>
        <dbReference type="Proteomes" id="UP000837857"/>
    </source>
</evidence>
<organism evidence="1 2">
    <name type="scientific">Iphiclides podalirius</name>
    <name type="common">scarce swallowtail</name>
    <dbReference type="NCBI Taxonomy" id="110791"/>
    <lineage>
        <taxon>Eukaryota</taxon>
        <taxon>Metazoa</taxon>
        <taxon>Ecdysozoa</taxon>
        <taxon>Arthropoda</taxon>
        <taxon>Hexapoda</taxon>
        <taxon>Insecta</taxon>
        <taxon>Pterygota</taxon>
        <taxon>Neoptera</taxon>
        <taxon>Endopterygota</taxon>
        <taxon>Lepidoptera</taxon>
        <taxon>Glossata</taxon>
        <taxon>Ditrysia</taxon>
        <taxon>Papilionoidea</taxon>
        <taxon>Papilionidae</taxon>
        <taxon>Papilioninae</taxon>
        <taxon>Iphiclides</taxon>
    </lineage>
</organism>
<feature type="non-terminal residue" evidence="1">
    <location>
        <position position="67"/>
    </location>
</feature>
<reference evidence="1" key="1">
    <citation type="submission" date="2022-03" db="EMBL/GenBank/DDBJ databases">
        <authorList>
            <person name="Martin H S."/>
        </authorList>
    </citation>
    <scope>NUCLEOTIDE SEQUENCE</scope>
</reference>
<gene>
    <name evidence="1" type="ORF">IPOD504_LOCUS833</name>
</gene>
<keyword evidence="2" id="KW-1185">Reference proteome</keyword>